<dbReference type="InterPro" id="IPR029058">
    <property type="entry name" value="AB_hydrolase_fold"/>
</dbReference>
<proteinExistence type="inferred from homology"/>
<reference evidence="3 4" key="1">
    <citation type="submission" date="2019-09" db="EMBL/GenBank/DDBJ databases">
        <title>Genome Sequences of Streptomyces kaniharaensis ATCC 21070.</title>
        <authorList>
            <person name="Zhu W."/>
            <person name="De Crecy-Lagard V."/>
            <person name="Richards N.G."/>
        </authorList>
    </citation>
    <scope>NUCLEOTIDE SEQUENCE [LARGE SCALE GENOMIC DNA]</scope>
    <source>
        <strain evidence="3 4">SF-557</strain>
    </source>
</reference>
<organism evidence="3 4">
    <name type="scientific">Streptomyces kaniharaensis</name>
    <dbReference type="NCBI Taxonomy" id="212423"/>
    <lineage>
        <taxon>Bacteria</taxon>
        <taxon>Bacillati</taxon>
        <taxon>Actinomycetota</taxon>
        <taxon>Actinomycetes</taxon>
        <taxon>Kitasatosporales</taxon>
        <taxon>Streptomycetaceae</taxon>
        <taxon>Streptomyces</taxon>
    </lineage>
</organism>
<dbReference type="InterPro" id="IPR000073">
    <property type="entry name" value="AB_hydrolase_1"/>
</dbReference>
<dbReference type="EMBL" id="WBOF01000001">
    <property type="protein sequence ID" value="MQS13019.1"/>
    <property type="molecule type" value="Genomic_DNA"/>
</dbReference>
<comment type="caution">
    <text evidence="3">The sequence shown here is derived from an EMBL/GenBank/DDBJ whole genome shotgun (WGS) entry which is preliminary data.</text>
</comment>
<evidence type="ECO:0000313" key="4">
    <source>
        <dbReference type="Proteomes" id="UP000450000"/>
    </source>
</evidence>
<dbReference type="OrthoDB" id="9765647at2"/>
<evidence type="ECO:0000313" key="3">
    <source>
        <dbReference type="EMBL" id="MQS13019.1"/>
    </source>
</evidence>
<dbReference type="Gene3D" id="3.40.50.1820">
    <property type="entry name" value="alpha/beta hydrolase"/>
    <property type="match status" value="1"/>
</dbReference>
<dbReference type="Proteomes" id="UP000450000">
    <property type="component" value="Unassembled WGS sequence"/>
</dbReference>
<keyword evidence="3" id="KW-0378">Hydrolase</keyword>
<dbReference type="GO" id="GO:0016787">
    <property type="term" value="F:hydrolase activity"/>
    <property type="evidence" value="ECO:0007669"/>
    <property type="project" value="UniProtKB-KW"/>
</dbReference>
<dbReference type="Gene3D" id="1.20.1440.110">
    <property type="entry name" value="acylaminoacyl peptidase"/>
    <property type="match status" value="1"/>
</dbReference>
<dbReference type="PANTHER" id="PTHR22946">
    <property type="entry name" value="DIENELACTONE HYDROLASE DOMAIN-CONTAINING PROTEIN-RELATED"/>
    <property type="match status" value="1"/>
</dbReference>
<protein>
    <submittedName>
        <fullName evidence="3">Alpha/beta fold hydrolase</fullName>
    </submittedName>
</protein>
<accession>A0A6N7KR24</accession>
<dbReference type="SUPFAM" id="SSF53474">
    <property type="entry name" value="alpha/beta-Hydrolases"/>
    <property type="match status" value="1"/>
</dbReference>
<dbReference type="InterPro" id="IPR050261">
    <property type="entry name" value="FrsA_esterase"/>
</dbReference>
<name>A0A6N7KR24_9ACTN</name>
<gene>
    <name evidence="3" type="ORF">F7Q99_12150</name>
</gene>
<evidence type="ECO:0000259" key="2">
    <source>
        <dbReference type="Pfam" id="PF00561"/>
    </source>
</evidence>
<keyword evidence="4" id="KW-1185">Reference proteome</keyword>
<comment type="similarity">
    <text evidence="1">Belongs to the AB hydrolase superfamily. FUS2 hydrolase family.</text>
</comment>
<evidence type="ECO:0000256" key="1">
    <source>
        <dbReference type="ARBA" id="ARBA00038115"/>
    </source>
</evidence>
<dbReference type="Pfam" id="PF00561">
    <property type="entry name" value="Abhydrolase_1"/>
    <property type="match status" value="1"/>
</dbReference>
<dbReference type="RefSeq" id="WP_153461241.1">
    <property type="nucleotide sequence ID" value="NZ_WBOF01000001.1"/>
</dbReference>
<dbReference type="PANTHER" id="PTHR22946:SF12">
    <property type="entry name" value="CONIDIAL PIGMENT BIOSYNTHESIS PROTEIN AYG1 (AFU_ORTHOLOGUE AFUA_2G17550)"/>
    <property type="match status" value="1"/>
</dbReference>
<feature type="domain" description="AB hydrolase-1" evidence="2">
    <location>
        <begin position="158"/>
        <end position="273"/>
    </location>
</feature>
<sequence length="368" mass="38664">MTDAPDLSFDPSVDLSFLDAPGLLAAFVEENRPRAHGAGLDPYDYTRVTTPLASLHEWPAAFRAAGQRYTGIAERAEASGLTVTAGEAYRTAARWFHFAGLLPHPDREAAAHAATEADEAMRRALAHLDPGAERVEGEGFAGWLRRPAAGTGRGDAAPVVLVVPGMDSCKEEFHAVTEALLARGLAVLALDGPGQGVLAATSTPEPDYHRVVGRAIDALADRAGLDLDRIAVIGLSLGGYYAATAAAHEPRVRAAALVSGPYRLDWDGLVPFVTATLAQRCGGLDSARAFARRVDLTDLARALTVPLLVVEGGEDVIPGFTNATPLAAEVPAAELLLVPHGNHLLGTALPDWLPTTADWVATHLTAPR</sequence>
<dbReference type="AlphaFoldDB" id="A0A6N7KR24"/>